<dbReference type="EMBL" id="JZXC01000023">
    <property type="protein sequence ID" value="KKA05825.1"/>
    <property type="molecule type" value="Genomic_DNA"/>
</dbReference>
<organism evidence="1 2">
    <name type="scientific">Pseudomonas kilonensis</name>
    <dbReference type="NCBI Taxonomy" id="132476"/>
    <lineage>
        <taxon>Bacteria</taxon>
        <taxon>Pseudomonadati</taxon>
        <taxon>Pseudomonadota</taxon>
        <taxon>Gammaproteobacteria</taxon>
        <taxon>Pseudomonadales</taxon>
        <taxon>Pseudomonadaceae</taxon>
        <taxon>Pseudomonas</taxon>
    </lineage>
</organism>
<accession>A0A0F4XIW8</accession>
<name>A0A0F4XIW8_9PSED</name>
<protein>
    <submittedName>
        <fullName evidence="1">Uncharacterized protein</fullName>
    </submittedName>
</protein>
<gene>
    <name evidence="1" type="ORF">VP02_21305</name>
</gene>
<proteinExistence type="predicted"/>
<reference evidence="1 2" key="1">
    <citation type="submission" date="2015-03" db="EMBL/GenBank/DDBJ databases">
        <title>Pseudomonas fluorescens 1855-344 Genome sequencing and assembly.</title>
        <authorList>
            <person name="Eng W.W.H."/>
            <person name="Gan H.M."/>
            <person name="Savka M.A."/>
        </authorList>
    </citation>
    <scope>NUCLEOTIDE SEQUENCE [LARGE SCALE GENOMIC DNA]</scope>
    <source>
        <strain evidence="1 2">1855-344</strain>
    </source>
</reference>
<comment type="caution">
    <text evidence="1">The sequence shown here is derived from an EMBL/GenBank/DDBJ whole genome shotgun (WGS) entry which is preliminary data.</text>
</comment>
<evidence type="ECO:0000313" key="1">
    <source>
        <dbReference type="EMBL" id="KKA05825.1"/>
    </source>
</evidence>
<dbReference type="AlphaFoldDB" id="A0A0F4XIW8"/>
<dbReference type="Proteomes" id="UP000033662">
    <property type="component" value="Unassembled WGS sequence"/>
</dbReference>
<dbReference type="PATRIC" id="fig|132476.4.peg.2917"/>
<sequence>MRRREARFFVWADTKGCCWGALALDLESAAAVVRIAPVWTKSRTKNRMGSMDYFTEAKTIFSFIQ</sequence>
<evidence type="ECO:0000313" key="2">
    <source>
        <dbReference type="Proteomes" id="UP000033662"/>
    </source>
</evidence>